<feature type="transmembrane region" description="Helical" evidence="1">
    <location>
        <begin position="60"/>
        <end position="82"/>
    </location>
</feature>
<evidence type="ECO:0000313" key="2">
    <source>
        <dbReference type="EMBL" id="KAA2261322.1"/>
    </source>
</evidence>
<comment type="caution">
    <text evidence="2">The sequence shown here is derived from an EMBL/GenBank/DDBJ whole genome shotgun (WGS) entry which is preliminary data.</text>
</comment>
<feature type="transmembrane region" description="Helical" evidence="1">
    <location>
        <begin position="120"/>
        <end position="141"/>
    </location>
</feature>
<gene>
    <name evidence="2" type="ORF">F0L68_17930</name>
</gene>
<name>A0A5B2XEU9_9PSEU</name>
<accession>A0A5B2XEU9</accession>
<organism evidence="2 3">
    <name type="scientific">Solihabitans fulvus</name>
    <dbReference type="NCBI Taxonomy" id="1892852"/>
    <lineage>
        <taxon>Bacteria</taxon>
        <taxon>Bacillati</taxon>
        <taxon>Actinomycetota</taxon>
        <taxon>Actinomycetes</taxon>
        <taxon>Pseudonocardiales</taxon>
        <taxon>Pseudonocardiaceae</taxon>
        <taxon>Solihabitans</taxon>
    </lineage>
</organism>
<dbReference type="Proteomes" id="UP000323454">
    <property type="component" value="Unassembled WGS sequence"/>
</dbReference>
<evidence type="ECO:0000313" key="3">
    <source>
        <dbReference type="Proteomes" id="UP000323454"/>
    </source>
</evidence>
<protein>
    <submittedName>
        <fullName evidence="2">Uncharacterized protein</fullName>
    </submittedName>
</protein>
<dbReference type="RefSeq" id="WP_149850726.1">
    <property type="nucleotide sequence ID" value="NZ_VUOB01000029.1"/>
</dbReference>
<feature type="transmembrane region" description="Helical" evidence="1">
    <location>
        <begin position="14"/>
        <end position="39"/>
    </location>
</feature>
<keyword evidence="3" id="KW-1185">Reference proteome</keyword>
<feature type="transmembrane region" description="Helical" evidence="1">
    <location>
        <begin position="429"/>
        <end position="451"/>
    </location>
</feature>
<feature type="transmembrane region" description="Helical" evidence="1">
    <location>
        <begin position="309"/>
        <end position="327"/>
    </location>
</feature>
<keyword evidence="1" id="KW-0472">Membrane</keyword>
<feature type="transmembrane region" description="Helical" evidence="1">
    <location>
        <begin position="391"/>
        <end position="409"/>
    </location>
</feature>
<feature type="transmembrane region" description="Helical" evidence="1">
    <location>
        <begin position="361"/>
        <end position="379"/>
    </location>
</feature>
<proteinExistence type="predicted"/>
<feature type="transmembrane region" description="Helical" evidence="1">
    <location>
        <begin position="275"/>
        <end position="297"/>
    </location>
</feature>
<keyword evidence="1" id="KW-1133">Transmembrane helix</keyword>
<reference evidence="2 3" key="1">
    <citation type="submission" date="2019-09" db="EMBL/GenBank/DDBJ databases">
        <title>Goodfellowia gen. nov., a new genus of the Pseudonocardineae related to Actinoalloteichus, containing Goodfellowia coeruleoviolacea gen. nov., comb. nov. gen. nov., comb. nov.</title>
        <authorList>
            <person name="Labeda D."/>
        </authorList>
    </citation>
    <scope>NUCLEOTIDE SEQUENCE [LARGE SCALE GENOMIC DNA]</scope>
    <source>
        <strain evidence="2 3">AN110305</strain>
    </source>
</reference>
<feature type="transmembrane region" description="Helical" evidence="1">
    <location>
        <begin position="216"/>
        <end position="236"/>
    </location>
</feature>
<sequence length="467" mass="46087">MINEPPLAEPPKPAAPWILSLLGAVAGCATLVPVGGILGSSGPLWLKSIDSVGRVSGTDYLLVGVLATVLATVVALLTVRWWPWLLTVGAATAMGGVGGVIAATAGQPTMNPADTATPNLLLLAGVAAAGFALALIGVLGAAQQLVASGRAGLGALVAGLAVSVRFFGFGLTTTTGGDAQQRQLLVFLGVGLAGGIIATIGSLFGRGTARPGTVGGRHVALAGGVAALLPLVPVLIGFTNSVHPTTGWVVDVAGLLVLGGTIALAVWSGRGALPAALVASLTIIGLTGPLLLTTITVGMKGIDTGARSAPIWPAFAGGLVVGGLLALPRRRAWLAAGGCVLAGGFVLVALTGMQATWLKHIPVQLTVGVLVAVPTLAVASAAGSAGARGRLVVALGPLFGGFMVAGDLLERRASGGGVAHDLQYTFAGFSFGLSTLMVLAGLVLLVAAVLLGTLIADRREVAAVQPD</sequence>
<evidence type="ECO:0000256" key="1">
    <source>
        <dbReference type="SAM" id="Phobius"/>
    </source>
</evidence>
<keyword evidence="1" id="KW-0812">Transmembrane</keyword>
<feature type="transmembrane region" description="Helical" evidence="1">
    <location>
        <begin position="248"/>
        <end position="268"/>
    </location>
</feature>
<feature type="transmembrane region" description="Helical" evidence="1">
    <location>
        <begin position="153"/>
        <end position="172"/>
    </location>
</feature>
<dbReference type="EMBL" id="VUOB01000029">
    <property type="protein sequence ID" value="KAA2261322.1"/>
    <property type="molecule type" value="Genomic_DNA"/>
</dbReference>
<dbReference type="AlphaFoldDB" id="A0A5B2XEU9"/>
<reference evidence="2 3" key="2">
    <citation type="submission" date="2019-09" db="EMBL/GenBank/DDBJ databases">
        <authorList>
            <person name="Jin C."/>
        </authorList>
    </citation>
    <scope>NUCLEOTIDE SEQUENCE [LARGE SCALE GENOMIC DNA]</scope>
    <source>
        <strain evidence="2 3">AN110305</strain>
    </source>
</reference>
<feature type="transmembrane region" description="Helical" evidence="1">
    <location>
        <begin position="334"/>
        <end position="355"/>
    </location>
</feature>
<feature type="transmembrane region" description="Helical" evidence="1">
    <location>
        <begin position="184"/>
        <end position="204"/>
    </location>
</feature>